<dbReference type="eggNOG" id="COG2327">
    <property type="taxonomic scope" value="Bacteria"/>
</dbReference>
<organism evidence="2 3">
    <name type="scientific">Rubrivivax gelatinosus (strain NBRC 100245 / IL144)</name>
    <dbReference type="NCBI Taxonomy" id="983917"/>
    <lineage>
        <taxon>Bacteria</taxon>
        <taxon>Pseudomonadati</taxon>
        <taxon>Pseudomonadota</taxon>
        <taxon>Betaproteobacteria</taxon>
        <taxon>Burkholderiales</taxon>
        <taxon>Sphaerotilaceae</taxon>
        <taxon>Rubrivivax</taxon>
    </lineage>
</organism>
<keyword evidence="3" id="KW-1185">Reference proteome</keyword>
<accession>I0HN30</accession>
<dbReference type="KEGG" id="rge:RGE_10760"/>
<name>I0HN30_RUBGI</name>
<evidence type="ECO:0000259" key="1">
    <source>
        <dbReference type="Pfam" id="PF04230"/>
    </source>
</evidence>
<dbReference type="GO" id="GO:0016740">
    <property type="term" value="F:transferase activity"/>
    <property type="evidence" value="ECO:0007669"/>
    <property type="project" value="UniProtKB-KW"/>
</dbReference>
<evidence type="ECO:0000313" key="3">
    <source>
        <dbReference type="Proteomes" id="UP000007883"/>
    </source>
</evidence>
<dbReference type="HOGENOM" id="CLU_062773_0_0_4"/>
<reference evidence="2 3" key="1">
    <citation type="journal article" date="2012" name="J. Bacteriol.">
        <title>Complete genome sequence of phototrophic betaproteobacterium Rubrivivax gelatinosus IL144.</title>
        <authorList>
            <person name="Nagashima S."/>
            <person name="Kamimura A."/>
            <person name="Shimizu T."/>
            <person name="Nakamura-isaki S."/>
            <person name="Aono E."/>
            <person name="Sakamoto K."/>
            <person name="Ichikawa N."/>
            <person name="Nakazawa H."/>
            <person name="Sekine M."/>
            <person name="Yamazaki S."/>
            <person name="Fujita N."/>
            <person name="Shimada K."/>
            <person name="Hanada S."/>
            <person name="Nagashima K.V.P."/>
        </authorList>
    </citation>
    <scope>NUCLEOTIDE SEQUENCE [LARGE SCALE GENOMIC DNA]</scope>
    <source>
        <strain evidence="3">NBRC 100245 / IL144</strain>
    </source>
</reference>
<gene>
    <name evidence="2" type="ordered locus">RGE_10760</name>
</gene>
<dbReference type="EMBL" id="AP012320">
    <property type="protein sequence ID" value="BAL94417.1"/>
    <property type="molecule type" value="Genomic_DNA"/>
</dbReference>
<dbReference type="PANTHER" id="PTHR36836">
    <property type="entry name" value="COLANIC ACID BIOSYNTHESIS PROTEIN WCAK"/>
    <property type="match status" value="1"/>
</dbReference>
<dbReference type="PATRIC" id="fig|983917.3.peg.1051"/>
<feature type="domain" description="Polysaccharide pyruvyl transferase" evidence="1">
    <location>
        <begin position="11"/>
        <end position="263"/>
    </location>
</feature>
<keyword evidence="2" id="KW-0808">Transferase</keyword>
<dbReference type="InterPro" id="IPR007345">
    <property type="entry name" value="Polysacch_pyruvyl_Trfase"/>
</dbReference>
<dbReference type="AlphaFoldDB" id="I0HN30"/>
<dbReference type="PANTHER" id="PTHR36836:SF1">
    <property type="entry name" value="COLANIC ACID BIOSYNTHESIS PROTEIN WCAK"/>
    <property type="match status" value="1"/>
</dbReference>
<protein>
    <submittedName>
        <fullName evidence="2">Polysaccharide pyruvyl transferase superfamily protein</fullName>
    </submittedName>
</protein>
<sequence>MRYIGWLGHRNIGDEALYQAFRSTIAPDALVVPFDDWSPVSWMAERRNADVVLGGGTLINVRAYLGAMQRANELGGRICVFGTGVADLAYWAQHGGRGRGDEAEWVRVLRGAQYLGVRGPRSLDWMRRQGLGSAEIVGDPAVSVAAPSWDAGSGRVVGLNLGSHDPVQGSADGVYQAALHALREFLARGYRVHFIPLHDIDSDAGAALAREVDDPGFVVHRFDPDVQLCLQRLRACRFVVGQRLHATVLASALGIPNLSLSYQPKCLDFLESIDCAALALPTEHLTGPALVERAFELEAVAGAWNTRLVQACDGLRERQHRRARDLGWARP</sequence>
<dbReference type="Pfam" id="PF04230">
    <property type="entry name" value="PS_pyruv_trans"/>
    <property type="match status" value="1"/>
</dbReference>
<evidence type="ECO:0000313" key="2">
    <source>
        <dbReference type="EMBL" id="BAL94417.1"/>
    </source>
</evidence>
<proteinExistence type="predicted"/>
<dbReference type="STRING" id="983917.RGE_10760"/>
<dbReference type="Proteomes" id="UP000007883">
    <property type="component" value="Chromosome"/>
</dbReference>